<feature type="chain" id="PRO_5032993918" description="Phosphoesterase" evidence="3">
    <location>
        <begin position="22"/>
        <end position="844"/>
    </location>
</feature>
<evidence type="ECO:0000313" key="5">
    <source>
        <dbReference type="Proteomes" id="UP000593892"/>
    </source>
</evidence>
<dbReference type="InterPro" id="IPR051200">
    <property type="entry name" value="Host-pathogen_enzymatic-act"/>
</dbReference>
<evidence type="ECO:0000256" key="2">
    <source>
        <dbReference type="SAM" id="MobiDB-lite"/>
    </source>
</evidence>
<dbReference type="SUPFAM" id="SSF51004">
    <property type="entry name" value="C-terminal (heme d1) domain of cytochrome cd1-nitrite reductase"/>
    <property type="match status" value="1"/>
</dbReference>
<protein>
    <recommendedName>
        <fullName evidence="6">Phosphoesterase</fullName>
    </recommendedName>
</protein>
<dbReference type="RefSeq" id="WP_194449713.1">
    <property type="nucleotide sequence ID" value="NZ_CP063849.1"/>
</dbReference>
<dbReference type="InterPro" id="IPR015943">
    <property type="entry name" value="WD40/YVTN_repeat-like_dom_sf"/>
</dbReference>
<dbReference type="KEGG" id="pfer:IRI77_35835"/>
<evidence type="ECO:0008006" key="6">
    <source>
        <dbReference type="Google" id="ProtNLM"/>
    </source>
</evidence>
<sequence length="844" mass="91202">MPNLLRPVVLFAALFCTAAFPQTKERPVRAVTDPGVITTRQSITPAGIPLVFQGKVYGVGFGKDDTEIWVLNQTQLYQVDWRSGRILSNITHNSTPAYQGLVTHQGIPYVAATVRRGNPGLFVVNGTQLQPLAANLGKHNAGGLGLGGGRIILPITAQNRAVVVELASGKTLGEAATGIAPFAAVVSTDGKTAYVSNWGGRTAKPGERTSPAGPGANADQVLVDDRGVSASGTVSRLDLATFKTTDSIPTGLHPNGMAWDEPHARLYIANNNDDSVTVIDTAAKRAIRQLKIQPFAGVPSGLAPTATAVSADGKRLFVACGGINAIAVIDTASGRVEGLIPTGWYPSGLTLSSDGKRLAVTSMLGVGSGFAEKPERRFVHSYRGTVHVIDLPDAPQLASYTRAVADNNHLPLTSVAAAATTPNRTPKAVPERAGDASLIEHIVYIIKENRTYDQVLGDMPKGNGEPSLVMFGEDVTPNTHRLADQFVLLDNFYASGGNSADGHQWLAQANEVSYALWPGYEGRSYPFDGTDPLAIGRGGTIWDMARKLGKTVRLYGEYGGTLPEPPKRRIEYLNRWKAGEDFTAAFNIKPPSAHLTPFFAANYPPYTNSIPDQIRAQIFLKDLKQWEQDGRMPNMTVMLINCDHTFGTTPETSTPKAMVADNDLALGKIVEALTKSKFWPKMAILIVEDDAQNGVDHVDGHRTVALAVSPYTRRGHVDSTFYSHQSMLKTMELMLGLPALSLFDMIANEMRPSFTNQADLTPYTHVQPRQDLFEMNPPLKALRGQPKSAAIASARMRWDVPDAVPSGKLNQILWHSTRGWNTPFPGVKISLFAPYSVDIDDDDR</sequence>
<dbReference type="InterPro" id="IPR017850">
    <property type="entry name" value="Alkaline_phosphatase_core_sf"/>
</dbReference>
<dbReference type="Pfam" id="PF04185">
    <property type="entry name" value="Phosphoesterase"/>
    <property type="match status" value="1"/>
</dbReference>
<keyword evidence="3" id="KW-0732">Signal</keyword>
<feature type="signal peptide" evidence="3">
    <location>
        <begin position="1"/>
        <end position="21"/>
    </location>
</feature>
<dbReference type="SUPFAM" id="SSF53649">
    <property type="entry name" value="Alkaline phosphatase-like"/>
    <property type="match status" value="1"/>
</dbReference>
<accession>A0A7S7NQV7</accession>
<evidence type="ECO:0000256" key="3">
    <source>
        <dbReference type="SAM" id="SignalP"/>
    </source>
</evidence>
<dbReference type="EMBL" id="CP063849">
    <property type="protein sequence ID" value="QOY88050.1"/>
    <property type="molecule type" value="Genomic_DNA"/>
</dbReference>
<dbReference type="InterPro" id="IPR007312">
    <property type="entry name" value="Phosphoesterase"/>
</dbReference>
<proteinExistence type="predicted"/>
<dbReference type="GO" id="GO:0016788">
    <property type="term" value="F:hydrolase activity, acting on ester bonds"/>
    <property type="evidence" value="ECO:0007669"/>
    <property type="project" value="InterPro"/>
</dbReference>
<dbReference type="InterPro" id="IPR011048">
    <property type="entry name" value="Haem_d1_sf"/>
</dbReference>
<evidence type="ECO:0000256" key="1">
    <source>
        <dbReference type="ARBA" id="ARBA00022801"/>
    </source>
</evidence>
<keyword evidence="5" id="KW-1185">Reference proteome</keyword>
<keyword evidence="1" id="KW-0378">Hydrolase</keyword>
<dbReference type="AlphaFoldDB" id="A0A7S7NQV7"/>
<dbReference type="Gene3D" id="3.40.720.10">
    <property type="entry name" value="Alkaline Phosphatase, subunit A"/>
    <property type="match status" value="2"/>
</dbReference>
<evidence type="ECO:0000313" key="4">
    <source>
        <dbReference type="EMBL" id="QOY88050.1"/>
    </source>
</evidence>
<name>A0A7S7NQV7_PALFE</name>
<reference evidence="4 5" key="1">
    <citation type="submission" date="2020-10" db="EMBL/GenBank/DDBJ databases">
        <title>Complete genome sequence of Paludibaculum fermentans P105T, a facultatively anaerobic acidobacterium capable of dissimilatory Fe(III) reduction.</title>
        <authorList>
            <person name="Dedysh S.N."/>
            <person name="Beletsky A.V."/>
            <person name="Kulichevskaya I.S."/>
            <person name="Mardanov A.V."/>
            <person name="Ravin N.V."/>
        </authorList>
    </citation>
    <scope>NUCLEOTIDE SEQUENCE [LARGE SCALE GENOMIC DNA]</scope>
    <source>
        <strain evidence="4 5">P105</strain>
    </source>
</reference>
<organism evidence="4 5">
    <name type="scientific">Paludibaculum fermentans</name>
    <dbReference type="NCBI Taxonomy" id="1473598"/>
    <lineage>
        <taxon>Bacteria</taxon>
        <taxon>Pseudomonadati</taxon>
        <taxon>Acidobacteriota</taxon>
        <taxon>Terriglobia</taxon>
        <taxon>Bryobacterales</taxon>
        <taxon>Bryobacteraceae</taxon>
        <taxon>Paludibaculum</taxon>
    </lineage>
</organism>
<dbReference type="PANTHER" id="PTHR47197">
    <property type="entry name" value="PROTEIN NIRF"/>
    <property type="match status" value="1"/>
</dbReference>
<dbReference type="Proteomes" id="UP000593892">
    <property type="component" value="Chromosome"/>
</dbReference>
<feature type="region of interest" description="Disordered" evidence="2">
    <location>
        <begin position="200"/>
        <end position="220"/>
    </location>
</feature>
<dbReference type="Gene3D" id="2.130.10.10">
    <property type="entry name" value="YVTN repeat-like/Quinoprotein amine dehydrogenase"/>
    <property type="match status" value="2"/>
</dbReference>
<dbReference type="PANTHER" id="PTHR47197:SF3">
    <property type="entry name" value="DIHYDRO-HEME D1 DEHYDROGENASE"/>
    <property type="match status" value="1"/>
</dbReference>
<gene>
    <name evidence="4" type="ORF">IRI77_35835</name>
</gene>